<evidence type="ECO:0000313" key="3">
    <source>
        <dbReference type="Proteomes" id="UP000092177"/>
    </source>
</evidence>
<feature type="compositionally biased region" description="Basic and acidic residues" evidence="1">
    <location>
        <begin position="106"/>
        <end position="127"/>
    </location>
</feature>
<protein>
    <submittedName>
        <fullName evidence="2">Uncharacterized protein</fullName>
    </submittedName>
</protein>
<evidence type="ECO:0000313" key="2">
    <source>
        <dbReference type="EMBL" id="OBR13364.1"/>
    </source>
</evidence>
<feature type="region of interest" description="Disordered" evidence="1">
    <location>
        <begin position="154"/>
        <end position="175"/>
    </location>
</feature>
<comment type="caution">
    <text evidence="2">The sequence shown here is derived from an EMBL/GenBank/DDBJ whole genome shotgun (WGS) entry which is preliminary data.</text>
</comment>
<keyword evidence="3" id="KW-1185">Reference proteome</keyword>
<dbReference type="EMBL" id="LTAN01000002">
    <property type="protein sequence ID" value="OBR13364.1"/>
    <property type="molecule type" value="Genomic_DNA"/>
</dbReference>
<feature type="region of interest" description="Disordered" evidence="1">
    <location>
        <begin position="75"/>
        <end position="127"/>
    </location>
</feature>
<dbReference type="Proteomes" id="UP000092177">
    <property type="component" value="Chromosome 2"/>
</dbReference>
<dbReference type="GeneID" id="28861172"/>
<dbReference type="RefSeq" id="XP_018161881.1">
    <property type="nucleotide sequence ID" value="XM_018297065.1"/>
</dbReference>
<organism evidence="2 3">
    <name type="scientific">Colletotrichum higginsianum (strain IMI 349063)</name>
    <name type="common">Crucifer anthracnose fungus</name>
    <dbReference type="NCBI Taxonomy" id="759273"/>
    <lineage>
        <taxon>Eukaryota</taxon>
        <taxon>Fungi</taxon>
        <taxon>Dikarya</taxon>
        <taxon>Ascomycota</taxon>
        <taxon>Pezizomycotina</taxon>
        <taxon>Sordariomycetes</taxon>
        <taxon>Hypocreomycetidae</taxon>
        <taxon>Glomerellales</taxon>
        <taxon>Glomerellaceae</taxon>
        <taxon>Colletotrichum</taxon>
        <taxon>Colletotrichum destructivum species complex</taxon>
    </lineage>
</organism>
<reference evidence="3" key="1">
    <citation type="journal article" date="2017" name="BMC Genomics">
        <title>Gapless genome assembly of Colletotrichum higginsianum reveals chromosome structure and association of transposable elements with secondary metabolite gene clusters.</title>
        <authorList>
            <person name="Dallery J.-F."/>
            <person name="Lapalu N."/>
            <person name="Zampounis A."/>
            <person name="Pigne S."/>
            <person name="Luyten I."/>
            <person name="Amselem J."/>
            <person name="Wittenberg A.H.J."/>
            <person name="Zhou S."/>
            <person name="de Queiroz M.V."/>
            <person name="Robin G.P."/>
            <person name="Auger A."/>
            <person name="Hainaut M."/>
            <person name="Henrissat B."/>
            <person name="Kim K.-T."/>
            <person name="Lee Y.-H."/>
            <person name="Lespinet O."/>
            <person name="Schwartz D.C."/>
            <person name="Thon M.R."/>
            <person name="O'Connell R.J."/>
        </authorList>
    </citation>
    <scope>NUCLEOTIDE SEQUENCE [LARGE SCALE GENOMIC DNA]</scope>
    <source>
        <strain evidence="3">IMI 349063</strain>
    </source>
</reference>
<proteinExistence type="predicted"/>
<feature type="compositionally biased region" description="Low complexity" evidence="1">
    <location>
        <begin position="165"/>
        <end position="175"/>
    </location>
</feature>
<dbReference type="VEuPathDB" id="FungiDB:CH63R_02090"/>
<sequence>MITTSTANPATTLDTPYTYACRLLSTVSSATHVDTVVRQPQNPSSTPCNTWHPTTPPIPACPRSQHAPSTAAPVTLTANVPSGNAGAPQRGKDEREYGLAAPGVSRGKDGEEHRAEPGAPAEEHGGVVERVAPARVRKGCAESERATVVKMTASAAMKESPPPRASGAAPPAPGRSLLAARKTSRMKDEKDVKEPQKPVARPMYRGIVFLIARWAFFAAATSATAPPPLLKTSGRRPAPWTWSWYIAAPRSCLNSFRSSARKPMIKLPPTLAQRTPKDTGAPG</sequence>
<gene>
    <name evidence="2" type="ORF">CH63R_02090</name>
</gene>
<dbReference type="KEGG" id="chig:CH63R_02090"/>
<accession>A0A1B7YN42</accession>
<name>A0A1B7YN42_COLHI</name>
<dbReference type="AlphaFoldDB" id="A0A1B7YN42"/>
<evidence type="ECO:0000256" key="1">
    <source>
        <dbReference type="SAM" id="MobiDB-lite"/>
    </source>
</evidence>